<dbReference type="KEGG" id="hhsr:HSR6_1575"/>
<dbReference type="InterPro" id="IPR036102">
    <property type="entry name" value="OsmC/Ohrsf"/>
</dbReference>
<sequence length="139" mass="14526">MPVRNATATWEGTLKEGAGSMALGSGAFEGTYSFDSRFADGNGTNPEELIGAAHAGCFSMALANALAEDGYDPQRVHTEAAVSLNADSLEIDHIELTLDAQVPDIEVETFEEYAAEAKANCPVSKALAGVDITLSTTLE</sequence>
<dbReference type="EMBL" id="CP016804">
    <property type="protein sequence ID" value="APE96017.1"/>
    <property type="molecule type" value="Genomic_DNA"/>
</dbReference>
<dbReference type="GO" id="GO:0004601">
    <property type="term" value="F:peroxidase activity"/>
    <property type="evidence" value="ECO:0007669"/>
    <property type="project" value="InterPro"/>
</dbReference>
<dbReference type="SUPFAM" id="SSF82784">
    <property type="entry name" value="OsmC-like"/>
    <property type="match status" value="1"/>
</dbReference>
<dbReference type="Proteomes" id="UP000186165">
    <property type="component" value="Chromosome"/>
</dbReference>
<dbReference type="NCBIfam" id="TIGR03562">
    <property type="entry name" value="osmo_induc_OsmC"/>
    <property type="match status" value="1"/>
</dbReference>
<dbReference type="GeneID" id="30418103"/>
<evidence type="ECO:0000313" key="2">
    <source>
        <dbReference type="Proteomes" id="UP000186165"/>
    </source>
</evidence>
<dbReference type="PANTHER" id="PTHR42830:SF1">
    <property type="entry name" value="OSMOTICALLY INDUCIBLE FAMILY PROTEIN"/>
    <property type="match status" value="1"/>
</dbReference>
<dbReference type="GO" id="GO:0006979">
    <property type="term" value="P:response to oxidative stress"/>
    <property type="evidence" value="ECO:0007669"/>
    <property type="project" value="InterPro"/>
</dbReference>
<gene>
    <name evidence="1" type="ORF">HSR6_1575</name>
</gene>
<proteinExistence type="predicted"/>
<dbReference type="RefSeq" id="WP_071933284.1">
    <property type="nucleotide sequence ID" value="NZ_CP016804.1"/>
</dbReference>
<dbReference type="AlphaFoldDB" id="A0A1J1AEK5"/>
<accession>A0A1J1AEK5</accession>
<protein>
    <submittedName>
        <fullName evidence="1">Peroxiredoxin, OsmC subfamily</fullName>
    </submittedName>
</protein>
<dbReference type="InterPro" id="IPR019904">
    <property type="entry name" value="Peroxiredoxin_OsmC"/>
</dbReference>
<dbReference type="InterPro" id="IPR003718">
    <property type="entry name" value="OsmC/Ohr_fam"/>
</dbReference>
<dbReference type="Pfam" id="PF02566">
    <property type="entry name" value="OsmC"/>
    <property type="match status" value="1"/>
</dbReference>
<dbReference type="PANTHER" id="PTHR42830">
    <property type="entry name" value="OSMOTICALLY INDUCIBLE FAMILY PROTEIN"/>
    <property type="match status" value="1"/>
</dbReference>
<name>A0A1J1AEK5_9EURY</name>
<dbReference type="Gene3D" id="3.30.300.20">
    <property type="match status" value="1"/>
</dbReference>
<dbReference type="InterPro" id="IPR015946">
    <property type="entry name" value="KH_dom-like_a/b"/>
</dbReference>
<dbReference type="InterPro" id="IPR052707">
    <property type="entry name" value="OsmC_Ohr_Peroxiredoxin"/>
</dbReference>
<dbReference type="OrthoDB" id="285111at2157"/>
<organism evidence="1 2">
    <name type="scientific">Halodesulfurarchaeum formicicum</name>
    <dbReference type="NCBI Taxonomy" id="1873524"/>
    <lineage>
        <taxon>Archaea</taxon>
        <taxon>Methanobacteriati</taxon>
        <taxon>Methanobacteriota</taxon>
        <taxon>Stenosarchaea group</taxon>
        <taxon>Halobacteria</taxon>
        <taxon>Halobacteriales</taxon>
        <taxon>Halobacteriaceae</taxon>
        <taxon>Halodesulfurarchaeum</taxon>
    </lineage>
</organism>
<evidence type="ECO:0000313" key="1">
    <source>
        <dbReference type="EMBL" id="APE96017.1"/>
    </source>
</evidence>
<keyword evidence="2" id="KW-1185">Reference proteome</keyword>
<reference evidence="2" key="1">
    <citation type="submission" date="2016-08" db="EMBL/GenBank/DDBJ databases">
        <title>Discovery of first anaerobic lithoheterotrophic haloarchae widely represented in hypersaline habitats.</title>
        <authorList>
            <person name="Sorokin D.Y."/>
            <person name="Kublanov I.V."/>
            <person name="Roman P."/>
            <person name="Sinninghe Damste J.S."/>
            <person name="Golyshin P.N."/>
            <person name="Rojo D."/>
            <person name="Ciordia S."/>
            <person name="Mena Md.C."/>
            <person name="Ferrer M."/>
            <person name="Smedile F."/>
            <person name="Messina E."/>
            <person name="La Cono V."/>
            <person name="Yakimov M.M."/>
        </authorList>
    </citation>
    <scope>NUCLEOTIDE SEQUENCE [LARGE SCALE GENOMIC DNA]</scope>
    <source>
        <strain evidence="2">HSR6</strain>
    </source>
</reference>